<protein>
    <submittedName>
        <fullName evidence="1">Uncharacterized protein</fullName>
    </submittedName>
</protein>
<gene>
    <name evidence="1" type="ORF">JEQ47_03905</name>
</gene>
<keyword evidence="2" id="KW-1185">Reference proteome</keyword>
<name>A0A934MKR6_9HYPH</name>
<sequence length="201" mass="22864">MLEYFTAAKTLIDCFGAVKEHAKRGQSGTRQDFDQLVTPIYDALPPLIDNYLLIFTTAKKAIRAAQTFQDVVVASEILRDQRAKFLATRIRVRGEADALYYIVKDPEIRRFMYAVARIFDAPFYGVSRSGERKMSASAYVEGMFSDLEHLRPVAENWNDSRQQIDASIVAAQNFLELNWAKVVQEYSAMKGGHLVKSERLN</sequence>
<dbReference type="Proteomes" id="UP000602124">
    <property type="component" value="Unassembled WGS sequence"/>
</dbReference>
<comment type="caution">
    <text evidence="1">The sequence shown here is derived from an EMBL/GenBank/DDBJ whole genome shotgun (WGS) entry which is preliminary data.</text>
</comment>
<proteinExistence type="predicted"/>
<evidence type="ECO:0000313" key="2">
    <source>
        <dbReference type="Proteomes" id="UP000602124"/>
    </source>
</evidence>
<reference evidence="1" key="1">
    <citation type="submission" date="2020-12" db="EMBL/GenBank/DDBJ databases">
        <title>Devosia sp. MSA67 isolated from Mo River.</title>
        <authorList>
            <person name="Ma F."/>
            <person name="Zi Z."/>
        </authorList>
    </citation>
    <scope>NUCLEOTIDE SEQUENCE</scope>
    <source>
        <strain evidence="1">MSA67</strain>
    </source>
</reference>
<dbReference type="EMBL" id="JAEKMH010000001">
    <property type="protein sequence ID" value="MBJ3783856.1"/>
    <property type="molecule type" value="Genomic_DNA"/>
</dbReference>
<dbReference type="RefSeq" id="WP_198875068.1">
    <property type="nucleotide sequence ID" value="NZ_JAEKMH010000001.1"/>
</dbReference>
<dbReference type="AlphaFoldDB" id="A0A934MKR6"/>
<accession>A0A934MKR6</accession>
<organism evidence="1 2">
    <name type="scientific">Devosia sediminis</name>
    <dbReference type="NCBI Taxonomy" id="2798801"/>
    <lineage>
        <taxon>Bacteria</taxon>
        <taxon>Pseudomonadati</taxon>
        <taxon>Pseudomonadota</taxon>
        <taxon>Alphaproteobacteria</taxon>
        <taxon>Hyphomicrobiales</taxon>
        <taxon>Devosiaceae</taxon>
        <taxon>Devosia</taxon>
    </lineage>
</organism>
<evidence type="ECO:0000313" key="1">
    <source>
        <dbReference type="EMBL" id="MBJ3783856.1"/>
    </source>
</evidence>